<feature type="transmembrane region" description="Helical" evidence="1">
    <location>
        <begin position="131"/>
        <end position="149"/>
    </location>
</feature>
<evidence type="ECO:0000313" key="2">
    <source>
        <dbReference type="EMBL" id="OAI13961.1"/>
    </source>
</evidence>
<evidence type="ECO:0000313" key="3">
    <source>
        <dbReference type="Proteomes" id="UP000077628"/>
    </source>
</evidence>
<dbReference type="EMBL" id="LUUK01000205">
    <property type="protein sequence ID" value="OAI13961.1"/>
    <property type="molecule type" value="Genomic_DNA"/>
</dbReference>
<dbReference type="PANTHER" id="PTHR43471">
    <property type="entry name" value="ABC TRANSPORTER PERMEASE"/>
    <property type="match status" value="1"/>
</dbReference>
<dbReference type="InterPro" id="IPR021913">
    <property type="entry name" value="DUF3526"/>
</dbReference>
<reference evidence="3" key="1">
    <citation type="submission" date="2016-03" db="EMBL/GenBank/DDBJ databases">
        <authorList>
            <person name="Heylen K."/>
            <person name="De Vos P."/>
            <person name="Vekeman B."/>
        </authorList>
    </citation>
    <scope>NUCLEOTIDE SEQUENCE [LARGE SCALE GENOMIC DNA]</scope>
    <source>
        <strain evidence="3">R-45383</strain>
    </source>
</reference>
<dbReference type="STRING" id="702114.A1355_13060"/>
<keyword evidence="1" id="KW-0812">Transmembrane</keyword>
<dbReference type="AlphaFoldDB" id="A0A177N7V6"/>
<organism evidence="2 3">
    <name type="scientific">Methylomonas koyamae</name>
    <dbReference type="NCBI Taxonomy" id="702114"/>
    <lineage>
        <taxon>Bacteria</taxon>
        <taxon>Pseudomonadati</taxon>
        <taxon>Pseudomonadota</taxon>
        <taxon>Gammaproteobacteria</taxon>
        <taxon>Methylococcales</taxon>
        <taxon>Methylococcaceae</taxon>
        <taxon>Methylomonas</taxon>
    </lineage>
</organism>
<feature type="transmembrane region" description="Helical" evidence="1">
    <location>
        <begin position="244"/>
        <end position="264"/>
    </location>
</feature>
<dbReference type="OrthoDB" id="184009at2"/>
<feature type="transmembrane region" description="Helical" evidence="1">
    <location>
        <begin position="169"/>
        <end position="190"/>
    </location>
</feature>
<dbReference type="GO" id="GO:0005886">
    <property type="term" value="C:plasma membrane"/>
    <property type="evidence" value="ECO:0007669"/>
    <property type="project" value="UniProtKB-SubCell"/>
</dbReference>
<proteinExistence type="predicted"/>
<keyword evidence="1" id="KW-0472">Membrane</keyword>
<evidence type="ECO:0000256" key="1">
    <source>
        <dbReference type="SAM" id="Phobius"/>
    </source>
</evidence>
<accession>A0A177N7V6</accession>
<dbReference type="GO" id="GO:0140359">
    <property type="term" value="F:ABC-type transporter activity"/>
    <property type="evidence" value="ECO:0007669"/>
    <property type="project" value="InterPro"/>
</dbReference>
<keyword evidence="3" id="KW-1185">Reference proteome</keyword>
<protein>
    <recommendedName>
        <fullName evidence="4">ABC transporter permease</fullName>
    </recommendedName>
</protein>
<comment type="caution">
    <text evidence="2">The sequence shown here is derived from an EMBL/GenBank/DDBJ whole genome shotgun (WGS) entry which is preliminary data.</text>
</comment>
<feature type="transmembrane region" description="Helical" evidence="1">
    <location>
        <begin position="210"/>
        <end position="232"/>
    </location>
</feature>
<dbReference type="Proteomes" id="UP000077628">
    <property type="component" value="Unassembled WGS sequence"/>
</dbReference>
<name>A0A177N7V6_9GAMM</name>
<keyword evidence="1" id="KW-1133">Transmembrane helix</keyword>
<dbReference type="Pfam" id="PF12679">
    <property type="entry name" value="ABC2_membrane_2"/>
    <property type="match status" value="1"/>
</dbReference>
<evidence type="ECO:0008006" key="4">
    <source>
        <dbReference type="Google" id="ProtNLM"/>
    </source>
</evidence>
<feature type="transmembrane region" description="Helical" evidence="1">
    <location>
        <begin position="21"/>
        <end position="38"/>
    </location>
</feature>
<sequence length="474" mass="52695">MIAVIAEKEFTECRRDGRFKLAASLMLALMIAASGFGWRNYLDLLNQADIAAEHDYRRFGQQDPKHPHDAAHYGVYAFKTPRPLTIVDGGIEPYVGASILNGAHIQGEVEYPPAQDMSALQRFGDLNPANAAQTLLPLLVILLGFSAFAGEREQGTLRQLLSLGLRPSLLLWGKAAGIARALLPILLPLAGFGIATAGYLTPAESRGDELARAGLLVVLYGLYLTLLLFLTLGVSACCRSARTALAVLLVFWGVTVFALPRMLLDVGGYVYPVPSTHRFWVNFMTDLSQSWESAKQTLQKQLLAEYRVERVEDLPFDYTGRSMQVGEEAAWAVCERYDRQRYDIYARQNRLLEWGTLIAPSAGVSLLSMALAGNDPAQHQAFTRQVEHYRRHLNRLLNDYVSRHQTRNANGWDSTLIKADASFFQRVPAFRYRPPDWREALSPYARAIALLLTWTAAAVTFARYAVSRLSGASA</sequence>
<dbReference type="PANTHER" id="PTHR43471:SF1">
    <property type="entry name" value="ABC TRANSPORTER PERMEASE PROTEIN NOSY-RELATED"/>
    <property type="match status" value="1"/>
</dbReference>
<gene>
    <name evidence="2" type="ORF">A1355_13060</name>
</gene>
<dbReference type="Pfam" id="PF12040">
    <property type="entry name" value="DUF3526"/>
    <property type="match status" value="1"/>
</dbReference>
<dbReference type="RefSeq" id="WP_064031151.1">
    <property type="nucleotide sequence ID" value="NZ_LUUK01000205.1"/>
</dbReference>